<dbReference type="InterPro" id="IPR045851">
    <property type="entry name" value="AMP-bd_C_sf"/>
</dbReference>
<evidence type="ECO:0000256" key="16">
    <source>
        <dbReference type="ARBA" id="ARBA00051585"/>
    </source>
</evidence>
<dbReference type="OMA" id="VWRQFLD"/>
<evidence type="ECO:0000256" key="8">
    <source>
        <dbReference type="ARBA" id="ARBA00022677"/>
    </source>
</evidence>
<dbReference type="PANTHER" id="PTHR43107:SF15">
    <property type="entry name" value="FATTY ACID TRANSPORT PROTEIN 3, ISOFORM A"/>
    <property type="match status" value="1"/>
</dbReference>
<comment type="subcellular location">
    <subcellularLocation>
        <location evidence="3">Cell membrane</location>
        <topology evidence="3">Multi-pass membrane protein</topology>
    </subcellularLocation>
    <subcellularLocation>
        <location evidence="1">Lipid droplet</location>
    </subcellularLocation>
    <subcellularLocation>
        <location evidence="2">Peroxisome membrane</location>
        <topology evidence="2">Multi-pass membrane protein</topology>
    </subcellularLocation>
</comment>
<evidence type="ECO:0000256" key="21">
    <source>
        <dbReference type="SAM" id="SignalP"/>
    </source>
</evidence>
<evidence type="ECO:0000256" key="15">
    <source>
        <dbReference type="ARBA" id="ARBA00023140"/>
    </source>
</evidence>
<dbReference type="InterPro" id="IPR042099">
    <property type="entry name" value="ANL_N_sf"/>
</dbReference>
<evidence type="ECO:0000256" key="3">
    <source>
        <dbReference type="ARBA" id="ARBA00004651"/>
    </source>
</evidence>
<dbReference type="Pfam" id="PF00501">
    <property type="entry name" value="AMP-binding"/>
    <property type="match status" value="1"/>
</dbReference>
<dbReference type="InterPro" id="IPR025110">
    <property type="entry name" value="AMP-bd_C"/>
</dbReference>
<reference evidence="24 25" key="1">
    <citation type="journal article" date="2010" name="Nature">
        <title>Perigord black truffle genome uncovers evolutionary origins and mechanisms of symbiosis.</title>
        <authorList>
            <person name="Martin F."/>
            <person name="Kohler A."/>
            <person name="Murat C."/>
            <person name="Balestrini R."/>
            <person name="Coutinho P.M."/>
            <person name="Jaillon O."/>
            <person name="Montanini B."/>
            <person name="Morin E."/>
            <person name="Noel B."/>
            <person name="Percudani R."/>
            <person name="Porcel B."/>
            <person name="Rubini A."/>
            <person name="Amicucci A."/>
            <person name="Amselem J."/>
            <person name="Anthouard V."/>
            <person name="Arcioni S."/>
            <person name="Artiguenave F."/>
            <person name="Aury J.M."/>
            <person name="Ballario P."/>
            <person name="Bolchi A."/>
            <person name="Brenna A."/>
            <person name="Brun A."/>
            <person name="Buee M."/>
            <person name="Cantarel B."/>
            <person name="Chevalier G."/>
            <person name="Couloux A."/>
            <person name="Da Silva C."/>
            <person name="Denoeud F."/>
            <person name="Duplessis S."/>
            <person name="Ghignone S."/>
            <person name="Hilselberger B."/>
            <person name="Iotti M."/>
            <person name="Marcais B."/>
            <person name="Mello A."/>
            <person name="Miranda M."/>
            <person name="Pacioni G."/>
            <person name="Quesneville H."/>
            <person name="Riccioni C."/>
            <person name="Ruotolo R."/>
            <person name="Splivallo R."/>
            <person name="Stocchi V."/>
            <person name="Tisserant E."/>
            <person name="Viscomi A.R."/>
            <person name="Zambonelli A."/>
            <person name="Zampieri E."/>
            <person name="Henrissat B."/>
            <person name="Lebrun M.H."/>
            <person name="Paolocci F."/>
            <person name="Bonfante P."/>
            <person name="Ottonello S."/>
            <person name="Wincker P."/>
        </authorList>
    </citation>
    <scope>NUCLEOTIDE SEQUENCE [LARGE SCALE GENOMIC DNA]</scope>
    <source>
        <strain evidence="24 25">Mel28</strain>
    </source>
</reference>
<evidence type="ECO:0000313" key="25">
    <source>
        <dbReference type="Proteomes" id="UP000006911"/>
    </source>
</evidence>
<comment type="function">
    <text evidence="17">Acyl-CoA synthetase required for both the import of long chain fatty acids (LCFAs) (C14-C18) and the activation very long chain fatty acids (VLCFAs) (C20-C26) by esterification of the fatty acids into metabolically active CoA-thioesters for subsequent degradation or incorporation into phospholipids. The transport and fatty acyl-CoA synthetase activities are genetically separable and are thus independent activities. Esterifies VLCFAs in the peroxisome matrix. The VLCFAs are actively transported into peroxisomes by a PXA1-PXA2 heterodimeric transporter in the peroxisomal membrane.</text>
</comment>
<keyword evidence="25" id="KW-1185">Reference proteome</keyword>
<keyword evidence="21" id="KW-0732">Signal</keyword>
<dbReference type="Gene3D" id="3.40.50.12780">
    <property type="entry name" value="N-terminal domain of ligase-like"/>
    <property type="match status" value="1"/>
</dbReference>
<dbReference type="eggNOG" id="KOG1179">
    <property type="taxonomic scope" value="Eukaryota"/>
</dbReference>
<dbReference type="GO" id="GO:0005778">
    <property type="term" value="C:peroxisomal membrane"/>
    <property type="evidence" value="ECO:0007669"/>
    <property type="project" value="UniProtKB-SubCell"/>
</dbReference>
<evidence type="ECO:0000256" key="20">
    <source>
        <dbReference type="SAM" id="Phobius"/>
    </source>
</evidence>
<keyword evidence="15" id="KW-0576">Peroxisome</keyword>
<dbReference type="Proteomes" id="UP000006911">
    <property type="component" value="Unassembled WGS sequence"/>
</dbReference>
<accession>D5GLX8</accession>
<evidence type="ECO:0000256" key="13">
    <source>
        <dbReference type="ARBA" id="ARBA00023055"/>
    </source>
</evidence>
<keyword evidence="6" id="KW-1003">Cell membrane</keyword>
<feature type="domain" description="AMP-dependent synthetase/ligase" evidence="22">
    <location>
        <begin position="66"/>
        <end position="393"/>
    </location>
</feature>
<keyword evidence="9 20" id="KW-0812">Transmembrane</keyword>
<keyword evidence="11" id="KW-0067">ATP-binding</keyword>
<protein>
    <recommendedName>
        <fullName evidence="18">Very long-chain fatty acid transport protein</fullName>
    </recommendedName>
    <alternativeName>
        <fullName evidence="19">Very-long-chain acyl-CoA synthetase</fullName>
    </alternativeName>
</protein>
<evidence type="ECO:0000313" key="24">
    <source>
        <dbReference type="EMBL" id="CAZ85545.1"/>
    </source>
</evidence>
<keyword evidence="10" id="KW-0547">Nucleotide-binding</keyword>
<evidence type="ECO:0000256" key="9">
    <source>
        <dbReference type="ARBA" id="ARBA00022692"/>
    </source>
</evidence>
<dbReference type="HOGENOM" id="CLU_000022_46_3_1"/>
<dbReference type="AlphaFoldDB" id="D5GLX8"/>
<evidence type="ECO:0000256" key="14">
    <source>
        <dbReference type="ARBA" id="ARBA00023136"/>
    </source>
</evidence>
<comment type="similarity">
    <text evidence="4">Belongs to the ATP-dependent AMP-binding enzyme family.</text>
</comment>
<keyword evidence="14 20" id="KW-0472">Membrane</keyword>
<dbReference type="GO" id="GO:0004467">
    <property type="term" value="F:long-chain fatty acid-CoA ligase activity"/>
    <property type="evidence" value="ECO:0007669"/>
    <property type="project" value="TreeGrafter"/>
</dbReference>
<evidence type="ECO:0000259" key="23">
    <source>
        <dbReference type="Pfam" id="PF13193"/>
    </source>
</evidence>
<organism evidence="24 25">
    <name type="scientific">Tuber melanosporum (strain Mel28)</name>
    <name type="common">Perigord black truffle</name>
    <dbReference type="NCBI Taxonomy" id="656061"/>
    <lineage>
        <taxon>Eukaryota</taxon>
        <taxon>Fungi</taxon>
        <taxon>Dikarya</taxon>
        <taxon>Ascomycota</taxon>
        <taxon>Pezizomycotina</taxon>
        <taxon>Pezizomycetes</taxon>
        <taxon>Pezizales</taxon>
        <taxon>Tuberaceae</taxon>
        <taxon>Tuber</taxon>
    </lineage>
</organism>
<evidence type="ECO:0000256" key="10">
    <source>
        <dbReference type="ARBA" id="ARBA00022741"/>
    </source>
</evidence>
<dbReference type="GO" id="GO:0005811">
    <property type="term" value="C:lipid droplet"/>
    <property type="evidence" value="ECO:0007669"/>
    <property type="project" value="UniProtKB-SubCell"/>
</dbReference>
<dbReference type="InterPro" id="IPR000873">
    <property type="entry name" value="AMP-dep_synth/lig_dom"/>
</dbReference>
<dbReference type="FunCoup" id="D5GLX8">
    <property type="interactions" value="119"/>
</dbReference>
<evidence type="ECO:0000256" key="11">
    <source>
        <dbReference type="ARBA" id="ARBA00022840"/>
    </source>
</evidence>
<feature type="domain" description="AMP-binding enzyme C-terminal" evidence="23">
    <location>
        <begin position="511"/>
        <end position="591"/>
    </location>
</feature>
<dbReference type="GeneID" id="9187325"/>
<evidence type="ECO:0000256" key="7">
    <source>
        <dbReference type="ARBA" id="ARBA00022598"/>
    </source>
</evidence>
<dbReference type="InParanoid" id="D5GLX8"/>
<dbReference type="GO" id="GO:0005524">
    <property type="term" value="F:ATP binding"/>
    <property type="evidence" value="ECO:0007669"/>
    <property type="project" value="UniProtKB-KW"/>
</dbReference>
<evidence type="ECO:0000259" key="22">
    <source>
        <dbReference type="Pfam" id="PF00501"/>
    </source>
</evidence>
<keyword evidence="5" id="KW-0813">Transport</keyword>
<keyword evidence="12 20" id="KW-1133">Transmembrane helix</keyword>
<evidence type="ECO:0000256" key="1">
    <source>
        <dbReference type="ARBA" id="ARBA00004502"/>
    </source>
</evidence>
<dbReference type="RefSeq" id="XP_002841354.1">
    <property type="nucleotide sequence ID" value="XM_002841308.1"/>
</dbReference>
<dbReference type="FunFam" id="3.40.50.12780:FF:000019">
    <property type="entry name" value="Long-chain fatty acid transporter"/>
    <property type="match status" value="1"/>
</dbReference>
<dbReference type="EMBL" id="FN430351">
    <property type="protein sequence ID" value="CAZ85545.1"/>
    <property type="molecule type" value="Genomic_DNA"/>
</dbReference>
<keyword evidence="13" id="KW-0445">Lipid transport</keyword>
<keyword evidence="7" id="KW-0436">Ligase</keyword>
<evidence type="ECO:0000256" key="19">
    <source>
        <dbReference type="ARBA" id="ARBA00078285"/>
    </source>
</evidence>
<keyword evidence="8" id="KW-0551">Lipid droplet</keyword>
<evidence type="ECO:0000256" key="18">
    <source>
        <dbReference type="ARBA" id="ARBA00068795"/>
    </source>
</evidence>
<dbReference type="Pfam" id="PF13193">
    <property type="entry name" value="AMP-binding_C"/>
    <property type="match status" value="1"/>
</dbReference>
<evidence type="ECO:0000256" key="12">
    <source>
        <dbReference type="ARBA" id="ARBA00022989"/>
    </source>
</evidence>
<feature type="transmembrane region" description="Helical" evidence="20">
    <location>
        <begin position="273"/>
        <end position="295"/>
    </location>
</feature>
<feature type="signal peptide" evidence="21">
    <location>
        <begin position="1"/>
        <end position="20"/>
    </location>
</feature>
<dbReference type="Gene3D" id="3.30.300.30">
    <property type="match status" value="1"/>
</dbReference>
<dbReference type="STRING" id="656061.D5GLX8"/>
<dbReference type="SUPFAM" id="SSF56801">
    <property type="entry name" value="Acetyl-CoA synthetase-like"/>
    <property type="match status" value="1"/>
</dbReference>
<comment type="catalytic activity">
    <reaction evidence="16">
        <text>a very long-chain fatty acid + ATP + CoA = a very long-chain fatty acyl-CoA + AMP + diphosphate</text>
        <dbReference type="Rhea" id="RHEA:54536"/>
        <dbReference type="ChEBI" id="CHEBI:30616"/>
        <dbReference type="ChEBI" id="CHEBI:33019"/>
        <dbReference type="ChEBI" id="CHEBI:57287"/>
        <dbReference type="ChEBI" id="CHEBI:58950"/>
        <dbReference type="ChEBI" id="CHEBI:138261"/>
        <dbReference type="ChEBI" id="CHEBI:456215"/>
    </reaction>
</comment>
<evidence type="ECO:0000256" key="17">
    <source>
        <dbReference type="ARBA" id="ARBA00060276"/>
    </source>
</evidence>
<dbReference type="GO" id="GO:0044539">
    <property type="term" value="P:long-chain fatty acid import into cell"/>
    <property type="evidence" value="ECO:0007669"/>
    <property type="project" value="TreeGrafter"/>
</dbReference>
<name>D5GLX8_TUBMM</name>
<evidence type="ECO:0000256" key="2">
    <source>
        <dbReference type="ARBA" id="ARBA00004585"/>
    </source>
</evidence>
<dbReference type="GO" id="GO:0009898">
    <property type="term" value="C:cytoplasmic side of plasma membrane"/>
    <property type="evidence" value="ECO:0007669"/>
    <property type="project" value="TreeGrafter"/>
</dbReference>
<evidence type="ECO:0000256" key="6">
    <source>
        <dbReference type="ARBA" id="ARBA00022475"/>
    </source>
</evidence>
<dbReference type="PANTHER" id="PTHR43107">
    <property type="entry name" value="LONG-CHAIN FATTY ACID TRANSPORT PROTEIN"/>
    <property type="match status" value="1"/>
</dbReference>
<evidence type="ECO:0000256" key="5">
    <source>
        <dbReference type="ARBA" id="ARBA00022448"/>
    </source>
</evidence>
<evidence type="ECO:0000256" key="4">
    <source>
        <dbReference type="ARBA" id="ARBA00006432"/>
    </source>
</evidence>
<dbReference type="GO" id="GO:0005324">
    <property type="term" value="F:long-chain fatty acid transmembrane transporter activity"/>
    <property type="evidence" value="ECO:0007669"/>
    <property type="project" value="TreeGrafter"/>
</dbReference>
<sequence>MAPPLALLAAALPLLSYLDAKHQLTYDYAVISSFLYSRIRCLLLERRGRLNPFYGLEKRALSPTDCERLFLIYQGREYSYKEAYELALKYAAWLRERYNVQRNEIIAIDFMNKPAMIWIWLGLWALGAKPALLNYNLEGDRLVHCVKISTARLMFVDVEVKGVLEGSEGQETRRRLETEGANREVVIFDEAAERVVETWKGFRPGDEERIGAKLSEMAMLVYTRQISTSSFSGTTGMPKAAIVSFQKTHYGSGFVSAWVELKKSDRFYTCMPLYHASAALLGFVGAMMSGFTLVLGHRFSTKTFWPEVRSSRATILQYVGETCRYLLAAPPSPDDKDHNVKIAFGNGLRPDVWVRFKERFGIPAIAEFYASTEGTSGSWNLQRGEWGVGAVGRSGSLVSLLLGSGVKIAKMDAGNEELFRDENGFCVQCGYDEAGEVLWKLDPNDIKKTFQGYFRNPKASDEKVVRDAFKKGDAYFRTGDLQKRTRDGLWYFIDRIGDTYRWKSENVSSSEVSEVFGLHPSIAEANVYGVALPNHDGRCGCAAIVISPPTSDDEVRRELSKWVTKLPRFARPVFVRVVKAPGGLEKTGNYKFVKGTLRDEGADPEKVGASGDVLWWLKDGEYVPFGRGDWEGIVWGRVKL</sequence>
<proteinExistence type="inferred from homology"/>
<gene>
    <name evidence="24" type="ORF">GSTUM_00010466001</name>
</gene>
<dbReference type="KEGG" id="tml:GSTUM_00010466001"/>
<feature type="chain" id="PRO_5003072428" description="Very long-chain fatty acid transport protein" evidence="21">
    <location>
        <begin position="21"/>
        <end position="640"/>
    </location>
</feature>